<feature type="transmembrane region" description="Helical" evidence="5">
    <location>
        <begin position="197"/>
        <end position="219"/>
    </location>
</feature>
<evidence type="ECO:0000256" key="1">
    <source>
        <dbReference type="ARBA" id="ARBA00004141"/>
    </source>
</evidence>
<dbReference type="InterPro" id="IPR037185">
    <property type="entry name" value="EmrE-like"/>
</dbReference>
<dbReference type="PANTHER" id="PTHR22911">
    <property type="entry name" value="ACYL-MALONYL CONDENSING ENZYME-RELATED"/>
    <property type="match status" value="1"/>
</dbReference>
<feature type="transmembrane region" description="Helical" evidence="5">
    <location>
        <begin position="139"/>
        <end position="156"/>
    </location>
</feature>
<feature type="transmembrane region" description="Helical" evidence="5">
    <location>
        <begin position="85"/>
        <end position="106"/>
    </location>
</feature>
<feature type="transmembrane region" description="Helical" evidence="5">
    <location>
        <begin position="162"/>
        <end position="185"/>
    </location>
</feature>
<name>B8CGU4_SHEPW</name>
<comment type="subcellular location">
    <subcellularLocation>
        <location evidence="1">Membrane</location>
        <topology evidence="1">Multi-pass membrane protein</topology>
    </subcellularLocation>
</comment>
<evidence type="ECO:0000259" key="6">
    <source>
        <dbReference type="Pfam" id="PF00892"/>
    </source>
</evidence>
<evidence type="ECO:0000256" key="5">
    <source>
        <dbReference type="SAM" id="Phobius"/>
    </source>
</evidence>
<evidence type="ECO:0000256" key="3">
    <source>
        <dbReference type="ARBA" id="ARBA00022989"/>
    </source>
</evidence>
<dbReference type="EMBL" id="CP000472">
    <property type="protein sequence ID" value="ACJ26937.1"/>
    <property type="molecule type" value="Genomic_DNA"/>
</dbReference>
<evidence type="ECO:0000256" key="4">
    <source>
        <dbReference type="ARBA" id="ARBA00023136"/>
    </source>
</evidence>
<feature type="domain" description="EamA" evidence="6">
    <location>
        <begin position="25"/>
        <end position="156"/>
    </location>
</feature>
<keyword evidence="3 5" id="KW-1133">Transmembrane helix</keyword>
<keyword evidence="8" id="KW-1185">Reference proteome</keyword>
<accession>B8CGU4</accession>
<keyword evidence="2 5" id="KW-0812">Transmembrane</keyword>
<protein>
    <submittedName>
        <fullName evidence="7">Integral membrane protein</fullName>
    </submittedName>
</protein>
<dbReference type="Proteomes" id="UP000000753">
    <property type="component" value="Chromosome"/>
</dbReference>
<dbReference type="RefSeq" id="WP_020910321.1">
    <property type="nucleotide sequence ID" value="NC_011566.1"/>
</dbReference>
<dbReference type="AlphaFoldDB" id="B8CGU4"/>
<feature type="transmembrane region" description="Helical" evidence="5">
    <location>
        <begin position="27"/>
        <end position="47"/>
    </location>
</feature>
<dbReference type="InterPro" id="IPR000620">
    <property type="entry name" value="EamA_dom"/>
</dbReference>
<evidence type="ECO:0000313" key="7">
    <source>
        <dbReference type="EMBL" id="ACJ26937.1"/>
    </source>
</evidence>
<dbReference type="GO" id="GO:0016020">
    <property type="term" value="C:membrane"/>
    <property type="evidence" value="ECO:0007669"/>
    <property type="project" value="UniProtKB-SubCell"/>
</dbReference>
<evidence type="ECO:0000313" key="8">
    <source>
        <dbReference type="Proteomes" id="UP000000753"/>
    </source>
</evidence>
<feature type="domain" description="EamA" evidence="6">
    <location>
        <begin position="167"/>
        <end position="294"/>
    </location>
</feature>
<organism evidence="7 8">
    <name type="scientific">Shewanella piezotolerans (strain WP3 / JCM 13877)</name>
    <dbReference type="NCBI Taxonomy" id="225849"/>
    <lineage>
        <taxon>Bacteria</taxon>
        <taxon>Pseudomonadati</taxon>
        <taxon>Pseudomonadota</taxon>
        <taxon>Gammaproteobacteria</taxon>
        <taxon>Alteromonadales</taxon>
        <taxon>Shewanellaceae</taxon>
        <taxon>Shewanella</taxon>
    </lineage>
</organism>
<evidence type="ECO:0000256" key="2">
    <source>
        <dbReference type="ARBA" id="ARBA00022692"/>
    </source>
</evidence>
<keyword evidence="4 5" id="KW-0472">Membrane</keyword>
<dbReference type="PANTHER" id="PTHR22911:SF6">
    <property type="entry name" value="SOLUTE CARRIER FAMILY 35 MEMBER G1"/>
    <property type="match status" value="1"/>
</dbReference>
<dbReference type="SUPFAM" id="SSF103481">
    <property type="entry name" value="Multidrug resistance efflux transporter EmrE"/>
    <property type="match status" value="2"/>
</dbReference>
<dbReference type="eggNOG" id="COG0697">
    <property type="taxonomic scope" value="Bacteria"/>
</dbReference>
<reference evidence="7 8" key="1">
    <citation type="journal article" date="2008" name="PLoS ONE">
        <title>Environmental adaptation: genomic analysis of the piezotolerant and psychrotolerant deep-sea iron reducing bacterium Shewanella piezotolerans WP3.</title>
        <authorList>
            <person name="Wang F."/>
            <person name="Wang J."/>
            <person name="Jian H."/>
            <person name="Zhang B."/>
            <person name="Li S."/>
            <person name="Wang F."/>
            <person name="Zeng X."/>
            <person name="Gao L."/>
            <person name="Bartlett D.H."/>
            <person name="Yu J."/>
            <person name="Hu S."/>
            <person name="Xiao X."/>
        </authorList>
    </citation>
    <scope>NUCLEOTIDE SEQUENCE [LARGE SCALE GENOMIC DNA]</scope>
    <source>
        <strain evidence="8">WP3 / JCM 13877</strain>
    </source>
</reference>
<feature type="transmembrane region" description="Helical" evidence="5">
    <location>
        <begin position="112"/>
        <end position="132"/>
    </location>
</feature>
<sequence length="308" mass="33801">MSRELSLQGKCLMRNLAAKVPADYRGVILALVASSLFVLVGVLVRVLTETIDAFQVLLFRQLFFICLLLPAIRTNWQLLLKPQKVGLHILRIIGAFCALYLGFITISNIPLADATAIGFSSVLFVALLSRLFLTETITFMRAITLLVGFLGVLLVVQPDFGAAQFSYILLGLGGALGASVTTICIKKIIKVEPKITLLVYQALFVGLLALVPSILAWQWPTLTELYLLLLVGGISSLAQWIGVTAYKYGEANVIANVEYSKIIYSLIFGYFLFNEMPNSIALIGVVLVMLSAFLPQLNKRLKTHDGCR</sequence>
<proteinExistence type="predicted"/>
<feature type="transmembrane region" description="Helical" evidence="5">
    <location>
        <begin position="225"/>
        <end position="246"/>
    </location>
</feature>
<gene>
    <name evidence="7" type="ordered locus">swp_0092</name>
</gene>
<dbReference type="HOGENOM" id="CLU_032828_0_0_6"/>
<dbReference type="Pfam" id="PF00892">
    <property type="entry name" value="EamA"/>
    <property type="match status" value="2"/>
</dbReference>
<dbReference type="KEGG" id="swp:swp_0092"/>
<feature type="transmembrane region" description="Helical" evidence="5">
    <location>
        <begin position="53"/>
        <end position="73"/>
    </location>
</feature>